<gene>
    <name evidence="2" type="ORF">MM415B01102_0004</name>
</gene>
<organism evidence="2">
    <name type="scientific">viral metagenome</name>
    <dbReference type="NCBI Taxonomy" id="1070528"/>
    <lineage>
        <taxon>unclassified sequences</taxon>
        <taxon>metagenomes</taxon>
        <taxon>organismal metagenomes</taxon>
    </lineage>
</organism>
<dbReference type="EMBL" id="MT141412">
    <property type="protein sequence ID" value="QJA60525.1"/>
    <property type="molecule type" value="Genomic_DNA"/>
</dbReference>
<dbReference type="Pfam" id="PF10108">
    <property type="entry name" value="DNA_pol_B_exo2"/>
    <property type="match status" value="1"/>
</dbReference>
<dbReference type="AlphaFoldDB" id="A0A6M3IU37"/>
<dbReference type="InterPro" id="IPR012337">
    <property type="entry name" value="RNaseH-like_sf"/>
</dbReference>
<dbReference type="InterPro" id="IPR036397">
    <property type="entry name" value="RNaseH_sf"/>
</dbReference>
<name>A0A6M3IU37_9ZZZZ</name>
<feature type="domain" description="Predicted 3'-5' exonuclease PolB-like" evidence="1">
    <location>
        <begin position="82"/>
        <end position="202"/>
    </location>
</feature>
<dbReference type="GO" id="GO:0003676">
    <property type="term" value="F:nucleic acid binding"/>
    <property type="evidence" value="ECO:0007669"/>
    <property type="project" value="InterPro"/>
</dbReference>
<dbReference type="Gene3D" id="3.30.420.10">
    <property type="entry name" value="Ribonuclease H-like superfamily/Ribonuclease H"/>
    <property type="match status" value="1"/>
</dbReference>
<evidence type="ECO:0000313" key="2">
    <source>
        <dbReference type="EMBL" id="QJA60525.1"/>
    </source>
</evidence>
<reference evidence="2" key="1">
    <citation type="submission" date="2020-03" db="EMBL/GenBank/DDBJ databases">
        <title>The deep terrestrial virosphere.</title>
        <authorList>
            <person name="Holmfeldt K."/>
            <person name="Nilsson E."/>
            <person name="Simone D."/>
            <person name="Lopez-Fernandez M."/>
            <person name="Wu X."/>
            <person name="de Brujin I."/>
            <person name="Lundin D."/>
            <person name="Andersson A."/>
            <person name="Bertilsson S."/>
            <person name="Dopson M."/>
        </authorList>
    </citation>
    <scope>NUCLEOTIDE SEQUENCE</scope>
    <source>
        <strain evidence="2">MM415B01102</strain>
    </source>
</reference>
<proteinExistence type="predicted"/>
<dbReference type="InterPro" id="IPR019288">
    <property type="entry name" value="3'-5'_exonuclease_PolB-like"/>
</dbReference>
<protein>
    <submittedName>
        <fullName evidence="2">Putative DNA polymerase</fullName>
    </submittedName>
</protein>
<sequence length="211" mass="23904">MNIFLDIETIPFGDLVDPMTMTPPGNISKPETIAAWYKDKAIDIAAEKYRARALDSMQGNILCIGYAIGDEPSEIITTEYLDSERDALSVFRDVVNGIEPITFIGWNIVAFDIPFIWRKAIKYGLIGLRNAFNRDRYKGNHLDLMLAWGADWKDFRKLDDVAQFLGLPGKLGGLTGATIYDAYLEGRMDEITAYCKNDVETVRAIYRKIFE</sequence>
<accession>A0A6M3IU37</accession>
<dbReference type="SUPFAM" id="SSF53098">
    <property type="entry name" value="Ribonuclease H-like"/>
    <property type="match status" value="1"/>
</dbReference>
<evidence type="ECO:0000259" key="1">
    <source>
        <dbReference type="Pfam" id="PF10108"/>
    </source>
</evidence>